<dbReference type="RefSeq" id="XP_009019694.1">
    <property type="nucleotide sequence ID" value="XM_009021446.1"/>
</dbReference>
<dbReference type="HOGENOM" id="CLU_2111473_0_0_1"/>
<reference evidence="3" key="1">
    <citation type="submission" date="2012-12" db="EMBL/GenBank/DDBJ databases">
        <authorList>
            <person name="Hellsten U."/>
            <person name="Grimwood J."/>
            <person name="Chapman J.A."/>
            <person name="Shapiro H."/>
            <person name="Aerts A."/>
            <person name="Otillar R.P."/>
            <person name="Terry A.Y."/>
            <person name="Boore J.L."/>
            <person name="Simakov O."/>
            <person name="Marletaz F."/>
            <person name="Cho S.-J."/>
            <person name="Edsinger-Gonzales E."/>
            <person name="Havlak P."/>
            <person name="Kuo D.-H."/>
            <person name="Larsson T."/>
            <person name="Lv J."/>
            <person name="Arendt D."/>
            <person name="Savage R."/>
            <person name="Osoegawa K."/>
            <person name="de Jong P."/>
            <person name="Lindberg D.R."/>
            <person name="Seaver E.C."/>
            <person name="Weisblat D.A."/>
            <person name="Putnam N.H."/>
            <person name="Grigoriev I.V."/>
            <person name="Rokhsar D.S."/>
        </authorList>
    </citation>
    <scope>NUCLEOTIDE SEQUENCE</scope>
</reference>
<reference evidence="1 3" key="2">
    <citation type="journal article" date="2013" name="Nature">
        <title>Insights into bilaterian evolution from three spiralian genomes.</title>
        <authorList>
            <person name="Simakov O."/>
            <person name="Marletaz F."/>
            <person name="Cho S.J."/>
            <person name="Edsinger-Gonzales E."/>
            <person name="Havlak P."/>
            <person name="Hellsten U."/>
            <person name="Kuo D.H."/>
            <person name="Larsson T."/>
            <person name="Lv J."/>
            <person name="Arendt D."/>
            <person name="Savage R."/>
            <person name="Osoegawa K."/>
            <person name="de Jong P."/>
            <person name="Grimwood J."/>
            <person name="Chapman J.A."/>
            <person name="Shapiro H."/>
            <person name="Aerts A."/>
            <person name="Otillar R.P."/>
            <person name="Terry A.Y."/>
            <person name="Boore J.L."/>
            <person name="Grigoriev I.V."/>
            <person name="Lindberg D.R."/>
            <person name="Seaver E.C."/>
            <person name="Weisblat D.A."/>
            <person name="Putnam N.H."/>
            <person name="Rokhsar D.S."/>
        </authorList>
    </citation>
    <scope>NUCLEOTIDE SEQUENCE</scope>
</reference>
<dbReference type="GeneID" id="20199216"/>
<dbReference type="CTD" id="20199216"/>
<reference evidence="2" key="3">
    <citation type="submission" date="2015-06" db="UniProtKB">
        <authorList>
            <consortium name="EnsemblMetazoa"/>
        </authorList>
    </citation>
    <scope>IDENTIFICATION</scope>
</reference>
<dbReference type="InParanoid" id="T1ERL6"/>
<name>T1ERL6_HELRO</name>
<proteinExistence type="predicted"/>
<dbReference type="EnsemblMetazoa" id="HelroT161538">
    <property type="protein sequence ID" value="HelroP161538"/>
    <property type="gene ID" value="HelroG161538"/>
</dbReference>
<protein>
    <submittedName>
        <fullName evidence="1 2">Uncharacterized protein</fullName>
    </submittedName>
</protein>
<dbReference type="AlphaFoldDB" id="T1ERL6"/>
<evidence type="ECO:0000313" key="2">
    <source>
        <dbReference type="EnsemblMetazoa" id="HelroP161538"/>
    </source>
</evidence>
<dbReference type="KEGG" id="hro:HELRODRAFT_161538"/>
<keyword evidence="3" id="KW-1185">Reference proteome</keyword>
<dbReference type="EMBL" id="AMQM01000833">
    <property type="status" value="NOT_ANNOTATED_CDS"/>
    <property type="molecule type" value="Genomic_DNA"/>
</dbReference>
<dbReference type="Proteomes" id="UP000015101">
    <property type="component" value="Unassembled WGS sequence"/>
</dbReference>
<gene>
    <name evidence="2" type="primary">20199216</name>
    <name evidence="1" type="ORF">HELRODRAFT_161538</name>
</gene>
<organism evidence="2 3">
    <name type="scientific">Helobdella robusta</name>
    <name type="common">Californian leech</name>
    <dbReference type="NCBI Taxonomy" id="6412"/>
    <lineage>
        <taxon>Eukaryota</taxon>
        <taxon>Metazoa</taxon>
        <taxon>Spiralia</taxon>
        <taxon>Lophotrochozoa</taxon>
        <taxon>Annelida</taxon>
        <taxon>Clitellata</taxon>
        <taxon>Hirudinea</taxon>
        <taxon>Rhynchobdellida</taxon>
        <taxon>Glossiphoniidae</taxon>
        <taxon>Helobdella</taxon>
    </lineage>
</organism>
<dbReference type="EMBL" id="KB096742">
    <property type="protein sequence ID" value="ESO02286.1"/>
    <property type="molecule type" value="Genomic_DNA"/>
</dbReference>
<evidence type="ECO:0000313" key="3">
    <source>
        <dbReference type="Proteomes" id="UP000015101"/>
    </source>
</evidence>
<dbReference type="OrthoDB" id="10237860at2759"/>
<accession>T1ERL6</accession>
<evidence type="ECO:0000313" key="1">
    <source>
        <dbReference type="EMBL" id="ESO02286.1"/>
    </source>
</evidence>
<sequence>MKNDVAFGFNMVGKKGKIPFGSSKLFEIVYRSVKKCFNWRGHEKRCGVSSGKMVDCPCKARLHSLIFPHGFHVNWTVILHGQPTWGLYVSPPVTYIGPIFHCSLGCVTCCILSKK</sequence>